<organism evidence="1">
    <name type="scientific">Steinernema carpocapsae</name>
    <name type="common">Entomopathogenic nematode</name>
    <dbReference type="NCBI Taxonomy" id="34508"/>
    <lineage>
        <taxon>Eukaryota</taxon>
        <taxon>Metazoa</taxon>
        <taxon>Ecdysozoa</taxon>
        <taxon>Nematoda</taxon>
        <taxon>Chromadorea</taxon>
        <taxon>Rhabditida</taxon>
        <taxon>Tylenchina</taxon>
        <taxon>Panagrolaimomorpha</taxon>
        <taxon>Strongyloidoidea</taxon>
        <taxon>Steinernematidae</taxon>
        <taxon>Steinernema</taxon>
    </lineage>
</organism>
<protein>
    <submittedName>
        <fullName evidence="1">Uncharacterized protein</fullName>
    </submittedName>
</protein>
<reference evidence="1" key="1">
    <citation type="submission" date="2013-11" db="EMBL/GenBank/DDBJ databases">
        <authorList>
            <person name="Sternberg P."/>
            <person name="Dillman A."/>
            <person name="Macchietto M."/>
        </authorList>
    </citation>
    <scope>NUCLEOTIDE SEQUENCE</scope>
    <source>
        <strain evidence="1">ALL</strain>
    </source>
</reference>
<sequence>MNQAISSIIHHEITNQGSLKSERILESEFQCLPGNSSRQAGDEPSHQEYELREFSSREFSYNLNFLRVEEKMSYMPHPQDENKLVWRIQLGQDARFEDGDSEEGELLESLPPNPGRRINYPVIVPN</sequence>
<proteinExistence type="predicted"/>
<dbReference type="AlphaFoldDB" id="A0A4V6A5U4"/>
<comment type="caution">
    <text evidence="1">The sequence shown here is derived from an EMBL/GenBank/DDBJ whole genome shotgun (WGS) entry which is preliminary data.</text>
</comment>
<reference evidence="1" key="3">
    <citation type="journal article" date="2019" name="G3 (Bethesda)">
        <title>Hybrid Assembly of the Genome of the Entomopathogenic Nematode Steinernema carpocapsae Identifies the X-Chromosome.</title>
        <authorList>
            <person name="Serra L."/>
            <person name="Macchietto M."/>
            <person name="Macias-Munoz A."/>
            <person name="McGill C.J."/>
            <person name="Rodriguez I.M."/>
            <person name="Rodriguez B."/>
            <person name="Murad R."/>
            <person name="Mortazavi A."/>
        </authorList>
    </citation>
    <scope>NUCLEOTIDE SEQUENCE</scope>
    <source>
        <strain evidence="1">ALL</strain>
    </source>
</reference>
<accession>A0A4V6A5U4</accession>
<name>A0A4V6A5U4_STECR</name>
<evidence type="ECO:0000313" key="1">
    <source>
        <dbReference type="EMBL" id="TKR92305.1"/>
    </source>
</evidence>
<gene>
    <name evidence="1" type="ORF">L596_006986</name>
</gene>
<dbReference type="OrthoDB" id="407630at2759"/>
<dbReference type="EMBL" id="AZBU02000002">
    <property type="protein sequence ID" value="TKR92305.1"/>
    <property type="molecule type" value="Genomic_DNA"/>
</dbReference>
<reference evidence="1" key="2">
    <citation type="journal article" date="2015" name="Genome Biol.">
        <title>Comparative genomics of Steinernema reveals deeply conserved gene regulatory networks.</title>
        <authorList>
            <person name="Dillman A.R."/>
            <person name="Macchietto M."/>
            <person name="Porter C.F."/>
            <person name="Rogers A."/>
            <person name="Williams B."/>
            <person name="Antoshechkin I."/>
            <person name="Lee M.M."/>
            <person name="Goodwin Z."/>
            <person name="Lu X."/>
            <person name="Lewis E.E."/>
            <person name="Goodrich-Blair H."/>
            <person name="Stock S.P."/>
            <person name="Adams B.J."/>
            <person name="Sternberg P.W."/>
            <person name="Mortazavi A."/>
        </authorList>
    </citation>
    <scope>NUCLEOTIDE SEQUENCE [LARGE SCALE GENOMIC DNA]</scope>
    <source>
        <strain evidence="1">ALL</strain>
    </source>
</reference>